<evidence type="ECO:0000313" key="2">
    <source>
        <dbReference type="Ensembl" id="ENSSLDP00000004006.1"/>
    </source>
</evidence>
<sequence length="102" mass="11291">MHSATVKKSYTLLLLRAGCLQKSRKNPTGKTDWMWPGATATALRLDAASSEKRTPMLPGSDSGGNCKSNSPRRLEIPDFIHPCSEVLCIVQVFFFFFAQSLK</sequence>
<protein>
    <submittedName>
        <fullName evidence="2">Uncharacterized protein</fullName>
    </submittedName>
</protein>
<reference evidence="2" key="2">
    <citation type="submission" date="2025-09" db="UniProtKB">
        <authorList>
            <consortium name="Ensembl"/>
        </authorList>
    </citation>
    <scope>IDENTIFICATION</scope>
</reference>
<dbReference type="Ensembl" id="ENSSLDT00000004141.1">
    <property type="protein sequence ID" value="ENSSLDP00000004006.1"/>
    <property type="gene ID" value="ENSSLDG00000003181.1"/>
</dbReference>
<dbReference type="Proteomes" id="UP000261360">
    <property type="component" value="Unplaced"/>
</dbReference>
<reference evidence="2" key="1">
    <citation type="submission" date="2025-08" db="UniProtKB">
        <authorList>
            <consortium name="Ensembl"/>
        </authorList>
    </citation>
    <scope>IDENTIFICATION</scope>
</reference>
<feature type="region of interest" description="Disordered" evidence="1">
    <location>
        <begin position="47"/>
        <end position="68"/>
    </location>
</feature>
<organism evidence="2 3">
    <name type="scientific">Seriola lalandi dorsalis</name>
    <dbReference type="NCBI Taxonomy" id="1841481"/>
    <lineage>
        <taxon>Eukaryota</taxon>
        <taxon>Metazoa</taxon>
        <taxon>Chordata</taxon>
        <taxon>Craniata</taxon>
        <taxon>Vertebrata</taxon>
        <taxon>Euteleostomi</taxon>
        <taxon>Actinopterygii</taxon>
        <taxon>Neopterygii</taxon>
        <taxon>Teleostei</taxon>
        <taxon>Neoteleostei</taxon>
        <taxon>Acanthomorphata</taxon>
        <taxon>Carangaria</taxon>
        <taxon>Carangiformes</taxon>
        <taxon>Carangidae</taxon>
        <taxon>Seriola</taxon>
    </lineage>
</organism>
<keyword evidence="3" id="KW-1185">Reference proteome</keyword>
<proteinExistence type="predicted"/>
<name>A0A3B4WHR8_SERLL</name>
<dbReference type="AlphaFoldDB" id="A0A3B4WHR8"/>
<evidence type="ECO:0000256" key="1">
    <source>
        <dbReference type="SAM" id="MobiDB-lite"/>
    </source>
</evidence>
<evidence type="ECO:0000313" key="3">
    <source>
        <dbReference type="Proteomes" id="UP000261360"/>
    </source>
</evidence>
<accession>A0A3B4WHR8</accession>